<keyword evidence="7" id="KW-0472">Membrane</keyword>
<evidence type="ECO:0000259" key="10">
    <source>
        <dbReference type="PROSITE" id="PS50885"/>
    </source>
</evidence>
<dbReference type="EMBL" id="FLYE01000002">
    <property type="protein sequence ID" value="SCA55470.1"/>
    <property type="molecule type" value="Genomic_DNA"/>
</dbReference>
<reference evidence="11 12" key="1">
    <citation type="submission" date="2016-07" db="EMBL/GenBank/DDBJ databases">
        <authorList>
            <person name="Lefevre C.T."/>
        </authorList>
    </citation>
    <scope>NUCLEOTIDE SEQUENCE [LARGE SCALE GENOMIC DNA]</scope>
    <source>
        <strain evidence="11">PR1</strain>
    </source>
</reference>
<dbReference type="PANTHER" id="PTHR32089:SF112">
    <property type="entry name" value="LYSOZYME-LIKE PROTEIN-RELATED"/>
    <property type="match status" value="1"/>
</dbReference>
<evidence type="ECO:0000256" key="4">
    <source>
        <dbReference type="ARBA" id="ARBA00029447"/>
    </source>
</evidence>
<dbReference type="STRING" id="1867952.MTBPR1_100111"/>
<feature type="compositionally biased region" description="Polar residues" evidence="6">
    <location>
        <begin position="557"/>
        <end position="581"/>
    </location>
</feature>
<gene>
    <name evidence="11" type="ORF">MTBPR1_100111</name>
</gene>
<evidence type="ECO:0000259" key="9">
    <source>
        <dbReference type="PROSITE" id="PS50192"/>
    </source>
</evidence>
<evidence type="ECO:0000259" key="8">
    <source>
        <dbReference type="PROSITE" id="PS50111"/>
    </source>
</evidence>
<feature type="transmembrane region" description="Helical" evidence="7">
    <location>
        <begin position="20"/>
        <end position="40"/>
    </location>
</feature>
<dbReference type="PANTHER" id="PTHR32089">
    <property type="entry name" value="METHYL-ACCEPTING CHEMOTAXIS PROTEIN MCPB"/>
    <property type="match status" value="1"/>
</dbReference>
<dbReference type="PROSITE" id="PS50885">
    <property type="entry name" value="HAMP"/>
    <property type="match status" value="1"/>
</dbReference>
<dbReference type="RefSeq" id="WP_069186183.1">
    <property type="nucleotide sequence ID" value="NZ_FLYE01000002.1"/>
</dbReference>
<dbReference type="AlphaFoldDB" id="A0A1C3RDV0"/>
<organism evidence="11 12">
    <name type="scientific">Candidatus Terasakiella magnetica</name>
    <dbReference type="NCBI Taxonomy" id="1867952"/>
    <lineage>
        <taxon>Bacteria</taxon>
        <taxon>Pseudomonadati</taxon>
        <taxon>Pseudomonadota</taxon>
        <taxon>Alphaproteobacteria</taxon>
        <taxon>Rhodospirillales</taxon>
        <taxon>Terasakiellaceae</taxon>
        <taxon>Terasakiella</taxon>
    </lineage>
</organism>
<dbReference type="Gene3D" id="1.10.287.950">
    <property type="entry name" value="Methyl-accepting chemotaxis protein"/>
    <property type="match status" value="1"/>
</dbReference>
<dbReference type="SMART" id="SM00304">
    <property type="entry name" value="HAMP"/>
    <property type="match status" value="1"/>
</dbReference>
<keyword evidence="7" id="KW-0812">Transmembrane</keyword>
<accession>A0A1C3RDV0</accession>
<dbReference type="OrthoDB" id="3289104at2"/>
<evidence type="ECO:0008006" key="13">
    <source>
        <dbReference type="Google" id="ProtNLM"/>
    </source>
</evidence>
<keyword evidence="2" id="KW-0997">Cell inner membrane</keyword>
<comment type="subcellular location">
    <subcellularLocation>
        <location evidence="1">Cell inner membrane</location>
        <topology evidence="1">Multi-pass membrane protein</topology>
    </subcellularLocation>
</comment>
<dbReference type="PROSITE" id="PS50111">
    <property type="entry name" value="CHEMOTAXIS_TRANSDUC_2"/>
    <property type="match status" value="1"/>
</dbReference>
<feature type="transmembrane region" description="Helical" evidence="7">
    <location>
        <begin position="242"/>
        <end position="263"/>
    </location>
</feature>
<dbReference type="SMART" id="SM00283">
    <property type="entry name" value="MA"/>
    <property type="match status" value="1"/>
</dbReference>
<feature type="region of interest" description="Disordered" evidence="6">
    <location>
        <begin position="317"/>
        <end position="339"/>
    </location>
</feature>
<dbReference type="GO" id="GO:0007165">
    <property type="term" value="P:signal transduction"/>
    <property type="evidence" value="ECO:0007669"/>
    <property type="project" value="UniProtKB-KW"/>
</dbReference>
<dbReference type="Pfam" id="PF00672">
    <property type="entry name" value="HAMP"/>
    <property type="match status" value="1"/>
</dbReference>
<protein>
    <recommendedName>
        <fullName evidence="13">Methyl-accepting chemotaxis protein</fullName>
    </recommendedName>
</protein>
<feature type="domain" description="T-SNARE coiled-coil homology" evidence="9">
    <location>
        <begin position="509"/>
        <end position="571"/>
    </location>
</feature>
<keyword evidence="3 5" id="KW-0807">Transducer</keyword>
<evidence type="ECO:0000256" key="1">
    <source>
        <dbReference type="ARBA" id="ARBA00004429"/>
    </source>
</evidence>
<dbReference type="InterPro" id="IPR004089">
    <property type="entry name" value="MCPsignal_dom"/>
</dbReference>
<proteinExistence type="inferred from homology"/>
<feature type="region of interest" description="Disordered" evidence="6">
    <location>
        <begin position="557"/>
        <end position="584"/>
    </location>
</feature>
<dbReference type="InterPro" id="IPR004090">
    <property type="entry name" value="Chemotax_Me-accpt_rcpt"/>
</dbReference>
<keyword evidence="7" id="KW-1133">Transmembrane helix</keyword>
<evidence type="ECO:0000256" key="3">
    <source>
        <dbReference type="ARBA" id="ARBA00023224"/>
    </source>
</evidence>
<dbReference type="InterPro" id="IPR000727">
    <property type="entry name" value="T_SNARE_dom"/>
</dbReference>
<dbReference type="PROSITE" id="PS50192">
    <property type="entry name" value="T_SNARE"/>
    <property type="match status" value="1"/>
</dbReference>
<name>A0A1C3RDV0_9PROT</name>
<evidence type="ECO:0000313" key="12">
    <source>
        <dbReference type="Proteomes" id="UP000231658"/>
    </source>
</evidence>
<feature type="domain" description="HAMP" evidence="10">
    <location>
        <begin position="264"/>
        <end position="316"/>
    </location>
</feature>
<comment type="similarity">
    <text evidence="4">Belongs to the methyl-accepting chemotaxis (MCP) protein family.</text>
</comment>
<dbReference type="GO" id="GO:0006935">
    <property type="term" value="P:chemotaxis"/>
    <property type="evidence" value="ECO:0007669"/>
    <property type="project" value="InterPro"/>
</dbReference>
<evidence type="ECO:0000256" key="5">
    <source>
        <dbReference type="PROSITE-ProRule" id="PRU00284"/>
    </source>
</evidence>
<evidence type="ECO:0000256" key="7">
    <source>
        <dbReference type="SAM" id="Phobius"/>
    </source>
</evidence>
<dbReference type="GO" id="GO:0004888">
    <property type="term" value="F:transmembrane signaling receptor activity"/>
    <property type="evidence" value="ECO:0007669"/>
    <property type="project" value="InterPro"/>
</dbReference>
<keyword evidence="12" id="KW-1185">Reference proteome</keyword>
<dbReference type="Proteomes" id="UP000231658">
    <property type="component" value="Unassembled WGS sequence"/>
</dbReference>
<keyword evidence="2" id="KW-1003">Cell membrane</keyword>
<dbReference type="Gene3D" id="6.10.340.10">
    <property type="match status" value="1"/>
</dbReference>
<dbReference type="SUPFAM" id="SSF58104">
    <property type="entry name" value="Methyl-accepting chemotaxis protein (MCP) signaling domain"/>
    <property type="match status" value="1"/>
</dbReference>
<evidence type="ECO:0000313" key="11">
    <source>
        <dbReference type="EMBL" id="SCA55470.1"/>
    </source>
</evidence>
<dbReference type="InterPro" id="IPR003660">
    <property type="entry name" value="HAMP_dom"/>
</dbReference>
<dbReference type="CDD" id="cd06225">
    <property type="entry name" value="HAMP"/>
    <property type="match status" value="1"/>
</dbReference>
<dbReference type="PRINTS" id="PR00260">
    <property type="entry name" value="CHEMTRNSDUCR"/>
</dbReference>
<evidence type="ECO:0000256" key="6">
    <source>
        <dbReference type="SAM" id="MobiDB-lite"/>
    </source>
</evidence>
<sequence>MNTETQENTQAKKRGLGFKITMLGILPVLLMAGLNLGVGYKNGVLFHDTLTTLEEKATTADDLQYASSGVRKSLINVRDDFASLTNFHQKSILQRQQLAVHKTRELRTGMEKVFIKLQQDVAELGKVLNSQAMIDTKGKLTEKEAKRLRYLVRTANNLPRLFELYSESNERSLKFLGNRRSDSAANNFIYEEASRQAVLQKTLDHSADILDELLFEIQREATQARNEFEESVLDQLDSTKTLTIVIVGAVCVVLIFVTMGFASRKISAPLTNMVDAMGRLSKGELDVEIPDNQQDEIGDMANALDVFKQNLIDNKRMSEEREHERERAAAEQKAQRNELADDFESKVGEVVNSVASSSSQLQSTAKDMSEIAARNQERAGNATQAATNATTNVHTVASAAEELSNSINEIARQVAESATMAAQAATQAETTNGTMRELADAAAKIGEVINLITDIAEQTNLLALNATIEAARAGEAGKGFAVVASEVKNLANQTAKATDEIAQQITAIQGTTENAVGAIDEVSTMIDHMNEVSSAIAAAVEEQGAATQEIASNVEQAAHSTQDASNDMEEVSQSAARNGTAASDVLSAAEALSSQSVALRHEVDDFLNQVRAG</sequence>
<evidence type="ECO:0000256" key="2">
    <source>
        <dbReference type="ARBA" id="ARBA00022519"/>
    </source>
</evidence>
<feature type="domain" description="Methyl-accepting transducer" evidence="8">
    <location>
        <begin position="332"/>
        <end position="593"/>
    </location>
</feature>
<dbReference type="GO" id="GO:0005886">
    <property type="term" value="C:plasma membrane"/>
    <property type="evidence" value="ECO:0007669"/>
    <property type="project" value="UniProtKB-SubCell"/>
</dbReference>
<dbReference type="Pfam" id="PF00015">
    <property type="entry name" value="MCPsignal"/>
    <property type="match status" value="1"/>
</dbReference>